<evidence type="ECO:0000256" key="1">
    <source>
        <dbReference type="SAM" id="Coils"/>
    </source>
</evidence>
<keyword evidence="4" id="KW-1185">Reference proteome</keyword>
<keyword evidence="1" id="KW-0175">Coiled coil</keyword>
<accession>A0A1E5H8N2</accession>
<comment type="caution">
    <text evidence="3">The sequence shown here is derived from an EMBL/GenBank/DDBJ whole genome shotgun (WGS) entry which is preliminary data.</text>
</comment>
<feature type="signal peptide" evidence="2">
    <location>
        <begin position="1"/>
        <end position="18"/>
    </location>
</feature>
<proteinExistence type="predicted"/>
<evidence type="ECO:0000313" key="3">
    <source>
        <dbReference type="EMBL" id="OEG21291.1"/>
    </source>
</evidence>
<gene>
    <name evidence="3" type="ORF">BCR24_07430</name>
</gene>
<dbReference type="STRING" id="1131292.BCR24_07430"/>
<keyword evidence="2" id="KW-0732">Signal</keyword>
<sequence>MKRWTIWLFLVTIGFSLAGCTQKTQSTANEQLPKNEAAFTWWSDRSKPFGEYNYTVMDEKQAQDDLENKFHVVLLPSFDKARELIKTDFLLDDVVEEPEEFTINATKRELRFSSQIKFKNLQGQYSSYGTVTAKYDYLEDQKKVRLSNQRIELYNATANEKYNGKNLDDTLKKLGTLLELDDLEQLLKNFKKETADQEKRKGKDIVIYEDFHEGQKKHLFGKSFGVEYNEFGVLEKIYGLTMDYRV</sequence>
<reference evidence="4" key="1">
    <citation type="submission" date="2016-09" db="EMBL/GenBank/DDBJ databases">
        <authorList>
            <person name="Gulvik C.A."/>
        </authorList>
    </citation>
    <scope>NUCLEOTIDE SEQUENCE [LARGE SCALE GENOMIC DNA]</scope>
    <source>
        <strain evidence="4">LMG 26676</strain>
    </source>
</reference>
<protein>
    <recommendedName>
        <fullName evidence="5">Lipoprotein</fullName>
    </recommendedName>
</protein>
<dbReference type="Proteomes" id="UP000094469">
    <property type="component" value="Unassembled WGS sequence"/>
</dbReference>
<name>A0A1E5H8N2_9ENTE</name>
<feature type="chain" id="PRO_5038530386" description="Lipoprotein" evidence="2">
    <location>
        <begin position="19"/>
        <end position="246"/>
    </location>
</feature>
<dbReference type="OrthoDB" id="2182063at2"/>
<evidence type="ECO:0000256" key="2">
    <source>
        <dbReference type="SAM" id="SignalP"/>
    </source>
</evidence>
<feature type="coiled-coil region" evidence="1">
    <location>
        <begin position="173"/>
        <end position="200"/>
    </location>
</feature>
<dbReference type="EMBL" id="MIKC01000040">
    <property type="protein sequence ID" value="OEG21291.1"/>
    <property type="molecule type" value="Genomic_DNA"/>
</dbReference>
<dbReference type="PROSITE" id="PS51257">
    <property type="entry name" value="PROKAR_LIPOPROTEIN"/>
    <property type="match status" value="1"/>
</dbReference>
<evidence type="ECO:0000313" key="4">
    <source>
        <dbReference type="Proteomes" id="UP000094469"/>
    </source>
</evidence>
<dbReference type="AlphaFoldDB" id="A0A1E5H8N2"/>
<dbReference type="RefSeq" id="WP_069641087.1">
    <property type="nucleotide sequence ID" value="NZ_JAFBEZ010000001.1"/>
</dbReference>
<evidence type="ECO:0008006" key="5">
    <source>
        <dbReference type="Google" id="ProtNLM"/>
    </source>
</evidence>
<organism evidence="3 4">
    <name type="scientific">Enterococcus ureilyticus</name>
    <dbReference type="NCBI Taxonomy" id="1131292"/>
    <lineage>
        <taxon>Bacteria</taxon>
        <taxon>Bacillati</taxon>
        <taxon>Bacillota</taxon>
        <taxon>Bacilli</taxon>
        <taxon>Lactobacillales</taxon>
        <taxon>Enterococcaceae</taxon>
        <taxon>Enterococcus</taxon>
    </lineage>
</organism>